<organism evidence="1 2">
    <name type="scientific">Nocardioides antri</name>
    <dbReference type="NCBI Taxonomy" id="2607659"/>
    <lineage>
        <taxon>Bacteria</taxon>
        <taxon>Bacillati</taxon>
        <taxon>Actinomycetota</taxon>
        <taxon>Actinomycetes</taxon>
        <taxon>Propionibacteriales</taxon>
        <taxon>Nocardioidaceae</taxon>
        <taxon>Nocardioides</taxon>
    </lineage>
</organism>
<reference evidence="1 2" key="1">
    <citation type="submission" date="2019-09" db="EMBL/GenBank/DDBJ databases">
        <title>Nocardioides panacisoli sp. nov., isolated from the soil of a ginseng field.</title>
        <authorList>
            <person name="Cho C."/>
        </authorList>
    </citation>
    <scope>NUCLEOTIDE SEQUENCE [LARGE SCALE GENOMIC DNA]</scope>
    <source>
        <strain evidence="1 2">BN140041</strain>
    </source>
</reference>
<dbReference type="EMBL" id="VUJW01000010">
    <property type="protein sequence ID" value="KAA1425812.1"/>
    <property type="molecule type" value="Genomic_DNA"/>
</dbReference>
<dbReference type="AlphaFoldDB" id="A0A5B1LYQ4"/>
<keyword evidence="2" id="KW-1185">Reference proteome</keyword>
<reference evidence="1 2" key="2">
    <citation type="submission" date="2019-09" db="EMBL/GenBank/DDBJ databases">
        <authorList>
            <person name="Jin C."/>
        </authorList>
    </citation>
    <scope>NUCLEOTIDE SEQUENCE [LARGE SCALE GENOMIC DNA]</scope>
    <source>
        <strain evidence="1 2">BN140041</strain>
    </source>
</reference>
<evidence type="ECO:0000313" key="1">
    <source>
        <dbReference type="EMBL" id="KAA1425812.1"/>
    </source>
</evidence>
<dbReference type="RefSeq" id="WP_149751439.1">
    <property type="nucleotide sequence ID" value="NZ_VUJW01000010.1"/>
</dbReference>
<comment type="caution">
    <text evidence="1">The sequence shown here is derived from an EMBL/GenBank/DDBJ whole genome shotgun (WGS) entry which is preliminary data.</text>
</comment>
<name>A0A5B1LYQ4_9ACTN</name>
<dbReference type="Proteomes" id="UP000324351">
    <property type="component" value="Unassembled WGS sequence"/>
</dbReference>
<proteinExistence type="predicted"/>
<sequence length="86" mass="9538">MTTFDPDVTDAGLVDAGKVTGTRDRDYDLVWFLQACLSNALRLEQYIADAEADGDDKLVELFTKAQTDSKKGAELAKELLRERLNA</sequence>
<evidence type="ECO:0000313" key="2">
    <source>
        <dbReference type="Proteomes" id="UP000324351"/>
    </source>
</evidence>
<accession>A0A5B1LYQ4</accession>
<protein>
    <submittedName>
        <fullName evidence="1">Uncharacterized protein</fullName>
    </submittedName>
</protein>
<gene>
    <name evidence="1" type="ORF">F0U47_15780</name>
</gene>